<name>A0A6C0X1S9_9VIRU</name>
<sequence length="216" mass="23986">MASEGQRRRRRRARQRRRNRNRGSIGRGNLTAGYGTTAVGRRLNAGEQGQVYNPGAWYTETYEFAIMGLSGSQTSNVYCTSLEDVTGLRDRLAKAGEFRLLRLVCRYSPIAANDKDRIAIAPYFDPSNKFNTAAEFVTNGRRVRKADQNFQVSWDTPSEPSVVTMDVGPPVVYHGIIGGVCVYYHAGKSTDFGIIACHVTYQFRGRKTEAASVTAT</sequence>
<evidence type="ECO:0000313" key="2">
    <source>
        <dbReference type="EMBL" id="QIC52821.1"/>
    </source>
</evidence>
<dbReference type="EMBL" id="MN386956">
    <property type="protein sequence ID" value="QIC52821.1"/>
    <property type="molecule type" value="Genomic_RNA"/>
</dbReference>
<feature type="region of interest" description="Disordered" evidence="1">
    <location>
        <begin position="1"/>
        <end position="33"/>
    </location>
</feature>
<reference evidence="2" key="1">
    <citation type="submission" date="2019-08" db="EMBL/GenBank/DDBJ databases">
        <authorList>
            <person name="Wright A.A."/>
            <person name="Harper S."/>
        </authorList>
    </citation>
    <scope>NUCLEOTIDE SEQUENCE</scope>
    <source>
        <strain evidence="2">WA1</strain>
    </source>
</reference>
<proteinExistence type="predicted"/>
<accession>A0A6C0X1S9</accession>
<organism evidence="2">
    <name type="scientific">Apple barna-like virus 1</name>
    <dbReference type="NCBI Taxonomy" id="2709742"/>
    <lineage>
        <taxon>Viruses</taxon>
        <taxon>Riboviria</taxon>
        <taxon>Orthornavirae</taxon>
        <taxon>Pisuviricota</taxon>
        <taxon>Pisoniviricetes</taxon>
        <taxon>Sobelivirales</taxon>
        <taxon>Barnaviridae</taxon>
        <taxon>Barnavirus</taxon>
    </lineage>
</organism>
<evidence type="ECO:0000256" key="1">
    <source>
        <dbReference type="SAM" id="MobiDB-lite"/>
    </source>
</evidence>
<protein>
    <submittedName>
        <fullName evidence="2">Uncharacterized protein</fullName>
    </submittedName>
</protein>
<feature type="compositionally biased region" description="Basic residues" evidence="1">
    <location>
        <begin position="7"/>
        <end position="21"/>
    </location>
</feature>